<evidence type="ECO:0000313" key="1">
    <source>
        <dbReference type="EMBL" id="CAB4999523.1"/>
    </source>
</evidence>
<name>A0A6J7P8L4_9ZZZZ</name>
<accession>A0A6J7P8L4</accession>
<sequence>MTGRSLKWAVPAVRIAAVAAFLMVGRGHDKQPGIWIKVARVTAGDRLIVR</sequence>
<reference evidence="1" key="1">
    <citation type="submission" date="2020-05" db="EMBL/GenBank/DDBJ databases">
        <authorList>
            <person name="Chiriac C."/>
            <person name="Salcher M."/>
            <person name="Ghai R."/>
            <person name="Kavagutti S V."/>
        </authorList>
    </citation>
    <scope>NUCLEOTIDE SEQUENCE</scope>
</reference>
<organism evidence="1">
    <name type="scientific">freshwater metagenome</name>
    <dbReference type="NCBI Taxonomy" id="449393"/>
    <lineage>
        <taxon>unclassified sequences</taxon>
        <taxon>metagenomes</taxon>
        <taxon>ecological metagenomes</taxon>
    </lineage>
</organism>
<proteinExistence type="predicted"/>
<gene>
    <name evidence="1" type="ORF">UFOPK4043_00402</name>
</gene>
<dbReference type="AlphaFoldDB" id="A0A6J7P8L4"/>
<dbReference type="EMBL" id="CAFBPA010000041">
    <property type="protein sequence ID" value="CAB4999523.1"/>
    <property type="molecule type" value="Genomic_DNA"/>
</dbReference>
<protein>
    <submittedName>
        <fullName evidence="1">Unannotated protein</fullName>
    </submittedName>
</protein>